<gene>
    <name evidence="6" type="ORF">DES53_1011056</name>
</gene>
<keyword evidence="3" id="KW-0460">Magnesium</keyword>
<dbReference type="AlphaFoldDB" id="A0A366HXN8"/>
<evidence type="ECO:0000259" key="5">
    <source>
        <dbReference type="PROSITE" id="PS51462"/>
    </source>
</evidence>
<dbReference type="PROSITE" id="PS51462">
    <property type="entry name" value="NUDIX"/>
    <property type="match status" value="1"/>
</dbReference>
<dbReference type="EMBL" id="QNRR01000001">
    <property type="protein sequence ID" value="RBP48255.1"/>
    <property type="molecule type" value="Genomic_DNA"/>
</dbReference>
<dbReference type="RefSeq" id="WP_113957121.1">
    <property type="nucleotide sequence ID" value="NZ_QNRR01000001.1"/>
</dbReference>
<dbReference type="InterPro" id="IPR015797">
    <property type="entry name" value="NUDIX_hydrolase-like_dom_sf"/>
</dbReference>
<protein>
    <submittedName>
        <fullName evidence="6">ADP-ribose pyrophosphatase YjhB (NUDIX family)</fullName>
    </submittedName>
</protein>
<evidence type="ECO:0000313" key="6">
    <source>
        <dbReference type="EMBL" id="RBP48255.1"/>
    </source>
</evidence>
<evidence type="ECO:0000256" key="3">
    <source>
        <dbReference type="ARBA" id="ARBA00022842"/>
    </source>
</evidence>
<proteinExistence type="inferred from homology"/>
<comment type="caution">
    <text evidence="6">The sequence shown here is derived from an EMBL/GenBank/DDBJ whole genome shotgun (WGS) entry which is preliminary data.</text>
</comment>
<dbReference type="Pfam" id="PF00293">
    <property type="entry name" value="NUDIX"/>
    <property type="match status" value="1"/>
</dbReference>
<evidence type="ECO:0000256" key="2">
    <source>
        <dbReference type="ARBA" id="ARBA00022801"/>
    </source>
</evidence>
<dbReference type="InterPro" id="IPR020476">
    <property type="entry name" value="Nudix_hydrolase"/>
</dbReference>
<keyword evidence="2 4" id="KW-0378">Hydrolase</keyword>
<sequence length="158" mass="18122">MHPHIPTEARLASRVILIDEQDRVLFFRGTEPLTGKTFWLMPGGGLDTGESFEDAARRELYEETGITAPLSTCVWFRRHRHTWNGQDADQFERFFVARTRSTQAISGTNPDSYMSELRWWSLSELIDSTDDFAPRRIAHLLPAILRADFPELPIDCGV</sequence>
<feature type="domain" description="Nudix hydrolase" evidence="5">
    <location>
        <begin position="8"/>
        <end position="145"/>
    </location>
</feature>
<evidence type="ECO:0000313" key="7">
    <source>
        <dbReference type="Proteomes" id="UP000253426"/>
    </source>
</evidence>
<dbReference type="PANTHER" id="PTHR43046">
    <property type="entry name" value="GDP-MANNOSE MANNOSYL HYDROLASE"/>
    <property type="match status" value="1"/>
</dbReference>
<comment type="similarity">
    <text evidence="4">Belongs to the Nudix hydrolase family.</text>
</comment>
<dbReference type="PRINTS" id="PR00502">
    <property type="entry name" value="NUDIXFAMILY"/>
</dbReference>
<dbReference type="SUPFAM" id="SSF55811">
    <property type="entry name" value="Nudix"/>
    <property type="match status" value="1"/>
</dbReference>
<dbReference type="OrthoDB" id="9804563at2"/>
<dbReference type="PANTHER" id="PTHR43046:SF12">
    <property type="entry name" value="GDP-MANNOSE MANNOSYL HYDROLASE"/>
    <property type="match status" value="1"/>
</dbReference>
<dbReference type="InterPro" id="IPR020084">
    <property type="entry name" value="NUDIX_hydrolase_CS"/>
</dbReference>
<reference evidence="6 7" key="1">
    <citation type="submission" date="2018-06" db="EMBL/GenBank/DDBJ databases">
        <title>Genomic Encyclopedia of Type Strains, Phase IV (KMG-IV): sequencing the most valuable type-strain genomes for metagenomic binning, comparative biology and taxonomic classification.</title>
        <authorList>
            <person name="Goeker M."/>
        </authorList>
    </citation>
    <scope>NUCLEOTIDE SEQUENCE [LARGE SCALE GENOMIC DNA]</scope>
    <source>
        <strain evidence="6 7">DSM 25532</strain>
    </source>
</reference>
<accession>A0A366HXN8</accession>
<evidence type="ECO:0000256" key="4">
    <source>
        <dbReference type="RuleBase" id="RU003476"/>
    </source>
</evidence>
<keyword evidence="7" id="KW-1185">Reference proteome</keyword>
<name>A0A366HXN8_9BACT</name>
<dbReference type="PROSITE" id="PS00893">
    <property type="entry name" value="NUDIX_BOX"/>
    <property type="match status" value="1"/>
</dbReference>
<dbReference type="InterPro" id="IPR000086">
    <property type="entry name" value="NUDIX_hydrolase_dom"/>
</dbReference>
<comment type="cofactor">
    <cofactor evidence="1">
        <name>Mg(2+)</name>
        <dbReference type="ChEBI" id="CHEBI:18420"/>
    </cofactor>
</comment>
<evidence type="ECO:0000256" key="1">
    <source>
        <dbReference type="ARBA" id="ARBA00001946"/>
    </source>
</evidence>
<dbReference type="Proteomes" id="UP000253426">
    <property type="component" value="Unassembled WGS sequence"/>
</dbReference>
<dbReference type="CDD" id="cd04685">
    <property type="entry name" value="NUDIX_Hydrolase"/>
    <property type="match status" value="1"/>
</dbReference>
<dbReference type="GO" id="GO:0016787">
    <property type="term" value="F:hydrolase activity"/>
    <property type="evidence" value="ECO:0007669"/>
    <property type="project" value="UniProtKB-KW"/>
</dbReference>
<dbReference type="Gene3D" id="3.90.79.10">
    <property type="entry name" value="Nucleoside Triphosphate Pyrophosphohydrolase"/>
    <property type="match status" value="1"/>
</dbReference>
<organism evidence="6 7">
    <name type="scientific">Roseimicrobium gellanilyticum</name>
    <dbReference type="NCBI Taxonomy" id="748857"/>
    <lineage>
        <taxon>Bacteria</taxon>
        <taxon>Pseudomonadati</taxon>
        <taxon>Verrucomicrobiota</taxon>
        <taxon>Verrucomicrobiia</taxon>
        <taxon>Verrucomicrobiales</taxon>
        <taxon>Verrucomicrobiaceae</taxon>
        <taxon>Roseimicrobium</taxon>
    </lineage>
</organism>